<comment type="caution">
    <text evidence="1">The sequence shown here is derived from an EMBL/GenBank/DDBJ whole genome shotgun (WGS) entry which is preliminary data.</text>
</comment>
<reference evidence="1" key="1">
    <citation type="submission" date="2018-11" db="EMBL/GenBank/DDBJ databases">
        <authorList>
            <person name="Alioto T."/>
            <person name="Alioto T."/>
        </authorList>
    </citation>
    <scope>NUCLEOTIDE SEQUENCE</scope>
</reference>
<organism evidence="1 2">
    <name type="scientific">Mytilus galloprovincialis</name>
    <name type="common">Mediterranean mussel</name>
    <dbReference type="NCBI Taxonomy" id="29158"/>
    <lineage>
        <taxon>Eukaryota</taxon>
        <taxon>Metazoa</taxon>
        <taxon>Spiralia</taxon>
        <taxon>Lophotrochozoa</taxon>
        <taxon>Mollusca</taxon>
        <taxon>Bivalvia</taxon>
        <taxon>Autobranchia</taxon>
        <taxon>Pteriomorphia</taxon>
        <taxon>Mytilida</taxon>
        <taxon>Mytiloidea</taxon>
        <taxon>Mytilidae</taxon>
        <taxon>Mytilinae</taxon>
        <taxon>Mytilus</taxon>
    </lineage>
</organism>
<evidence type="ECO:0000313" key="1">
    <source>
        <dbReference type="EMBL" id="VDI15944.1"/>
    </source>
</evidence>
<dbReference type="AlphaFoldDB" id="A0A8B6DAK0"/>
<name>A0A8B6DAK0_MYTGA</name>
<keyword evidence="2" id="KW-1185">Reference proteome</keyword>
<sequence>MYFIKRKDKVVWHQEEGGRSAARSGRRKMCCDKRKEKGRIKLCGTKRKAEVLRREAEGGRCVVIRGRRKVCGDKRKKEKGRRQVCLKRKMKELIPHPSTNYRV</sequence>
<accession>A0A8B6DAK0</accession>
<protein>
    <submittedName>
        <fullName evidence="1">Uncharacterized protein</fullName>
    </submittedName>
</protein>
<dbReference type="Proteomes" id="UP000596742">
    <property type="component" value="Unassembled WGS sequence"/>
</dbReference>
<gene>
    <name evidence="1" type="ORF">MGAL_10B067168</name>
</gene>
<dbReference type="EMBL" id="UYJE01003035">
    <property type="protein sequence ID" value="VDI15944.1"/>
    <property type="molecule type" value="Genomic_DNA"/>
</dbReference>
<evidence type="ECO:0000313" key="2">
    <source>
        <dbReference type="Proteomes" id="UP000596742"/>
    </source>
</evidence>
<proteinExistence type="predicted"/>